<dbReference type="Proteomes" id="UP000045039">
    <property type="component" value="Unassembled WGS sequence"/>
</dbReference>
<evidence type="ECO:0000313" key="1">
    <source>
        <dbReference type="EMBL" id="CRP86932.1"/>
    </source>
</evidence>
<name>A0A9P1RAS1_PSEAI</name>
<proteinExistence type="predicted"/>
<evidence type="ECO:0000313" key="2">
    <source>
        <dbReference type="Proteomes" id="UP000045039"/>
    </source>
</evidence>
<comment type="caution">
    <text evidence="1">The sequence shown here is derived from an EMBL/GenBank/DDBJ whole genome shotgun (WGS) entry which is preliminary data.</text>
</comment>
<dbReference type="AlphaFoldDB" id="A0A9P1RAS1"/>
<accession>A0A9P1RAS1</accession>
<organism evidence="1 2">
    <name type="scientific">Pseudomonas aeruginosa</name>
    <dbReference type="NCBI Taxonomy" id="287"/>
    <lineage>
        <taxon>Bacteria</taxon>
        <taxon>Pseudomonadati</taxon>
        <taxon>Pseudomonadota</taxon>
        <taxon>Gammaproteobacteria</taxon>
        <taxon>Pseudomonadales</taxon>
        <taxon>Pseudomonadaceae</taxon>
        <taxon>Pseudomonas</taxon>
    </lineage>
</organism>
<gene>
    <name evidence="1" type="ORF">PAERUG_P19_London_7_VIM_2_05_10_05830</name>
</gene>
<dbReference type="RefSeq" id="WP_042855595.1">
    <property type="nucleotide sequence ID" value="NZ_CVVU01000248.1"/>
</dbReference>
<protein>
    <submittedName>
        <fullName evidence="1">Uncharacterized protein</fullName>
    </submittedName>
</protein>
<dbReference type="EMBL" id="CVVU01000248">
    <property type="protein sequence ID" value="CRP86932.1"/>
    <property type="molecule type" value="Genomic_DNA"/>
</dbReference>
<sequence length="136" mass="14984">MMTTDQARALEAAAQRIAAAMRRDYRDVRMLDHYLGQVRKPDPKIVAIVTAADEIVRPLLDVIAGADHEKALLQHRVRTCQTECIELADYVRALPGRLPAHIDGQVGGVPFRTWLEGEVAGAPVPHYARPGQEPTA</sequence>
<reference evidence="2" key="1">
    <citation type="submission" date="2015-06" db="EMBL/GenBank/DDBJ databases">
        <authorList>
            <person name="Radhakrishnan Rajesh"/>
            <person name="Underwood Anthony"/>
            <person name="Al-Shahib Ali"/>
        </authorList>
    </citation>
    <scope>NUCLEOTIDE SEQUENCE [LARGE SCALE GENOMIC DNA]</scope>
    <source>
        <strain evidence="2">P19_London_7_VIM_2_05_10</strain>
    </source>
</reference>